<dbReference type="Pfam" id="PF01053">
    <property type="entry name" value="Cys_Met_Meta_PP"/>
    <property type="match status" value="1"/>
</dbReference>
<evidence type="ECO:0000313" key="8">
    <source>
        <dbReference type="Proteomes" id="UP000030012"/>
    </source>
</evidence>
<dbReference type="NCBIfam" id="TIGR01326">
    <property type="entry name" value="OAH_OAS_sulfhy"/>
    <property type="match status" value="1"/>
</dbReference>
<dbReference type="RefSeq" id="WP_039252394.1">
    <property type="nucleotide sequence ID" value="NZ_JENJ01000004.1"/>
</dbReference>
<feature type="modified residue" description="N6-(pyridoxal phosphate)lysine" evidence="5">
    <location>
        <position position="208"/>
    </location>
</feature>
<dbReference type="FunFam" id="3.40.640.10:FF:000035">
    <property type="entry name" value="O-succinylhomoserine sulfhydrylase"/>
    <property type="match status" value="1"/>
</dbReference>
<dbReference type="EC" id="2.5.1.49" evidence="7"/>
<dbReference type="InterPro" id="IPR015421">
    <property type="entry name" value="PyrdxlP-dep_Trfase_major"/>
</dbReference>
<dbReference type="Proteomes" id="UP000030012">
    <property type="component" value="Unassembled WGS sequence"/>
</dbReference>
<keyword evidence="3 7" id="KW-0808">Transferase</keyword>
<evidence type="ECO:0000256" key="1">
    <source>
        <dbReference type="ARBA" id="ARBA00001933"/>
    </source>
</evidence>
<name>A0A0A0IAR3_CLONO</name>
<dbReference type="GO" id="GO:0004124">
    <property type="term" value="F:cysteine synthase activity"/>
    <property type="evidence" value="ECO:0007669"/>
    <property type="project" value="TreeGrafter"/>
</dbReference>
<comment type="similarity">
    <text evidence="2 6">Belongs to the trans-sulfuration enzymes family.</text>
</comment>
<dbReference type="AlphaFoldDB" id="A0A0A0IAR3"/>
<dbReference type="CDD" id="cd00614">
    <property type="entry name" value="CGS_like"/>
    <property type="match status" value="1"/>
</dbReference>
<dbReference type="GO" id="GO:0030170">
    <property type="term" value="F:pyridoxal phosphate binding"/>
    <property type="evidence" value="ECO:0007669"/>
    <property type="project" value="InterPro"/>
</dbReference>
<reference evidence="7 8" key="1">
    <citation type="submission" date="2014-01" db="EMBL/GenBank/DDBJ databases">
        <title>Plasmidome dynamics in the species complex Clostridium novyi sensu lato converts strains of independent lineages into distinctly different pathogens.</title>
        <authorList>
            <person name="Skarin H."/>
            <person name="Segerman B."/>
        </authorList>
    </citation>
    <scope>NUCLEOTIDE SEQUENCE [LARGE SCALE GENOMIC DNA]</scope>
    <source>
        <strain evidence="7 8">4552</strain>
    </source>
</reference>
<accession>A0A0A0IAR3</accession>
<dbReference type="PIRSF" id="PIRSF001434">
    <property type="entry name" value="CGS"/>
    <property type="match status" value="1"/>
</dbReference>
<dbReference type="GO" id="GO:0019346">
    <property type="term" value="P:transsulfuration"/>
    <property type="evidence" value="ECO:0007669"/>
    <property type="project" value="InterPro"/>
</dbReference>
<evidence type="ECO:0000256" key="6">
    <source>
        <dbReference type="RuleBase" id="RU362118"/>
    </source>
</evidence>
<dbReference type="InterPro" id="IPR015422">
    <property type="entry name" value="PyrdxlP-dep_Trfase_small"/>
</dbReference>
<evidence type="ECO:0000256" key="3">
    <source>
        <dbReference type="ARBA" id="ARBA00022679"/>
    </source>
</evidence>
<dbReference type="InterPro" id="IPR015424">
    <property type="entry name" value="PyrdxlP-dep_Trfase"/>
</dbReference>
<dbReference type="Gene3D" id="3.40.640.10">
    <property type="entry name" value="Type I PLP-dependent aspartate aminotransferase-like (Major domain)"/>
    <property type="match status" value="1"/>
</dbReference>
<dbReference type="PANTHER" id="PTHR43797">
    <property type="entry name" value="HOMOCYSTEINE/CYSTEINE SYNTHASE"/>
    <property type="match status" value="1"/>
</dbReference>
<keyword evidence="4 5" id="KW-0663">Pyridoxal phosphate</keyword>
<comment type="cofactor">
    <cofactor evidence="1 6">
        <name>pyridoxal 5'-phosphate</name>
        <dbReference type="ChEBI" id="CHEBI:597326"/>
    </cofactor>
</comment>
<dbReference type="InterPro" id="IPR000277">
    <property type="entry name" value="Cys/Met-Metab_PyrdxlP-dep_enz"/>
</dbReference>
<dbReference type="SUPFAM" id="SSF53383">
    <property type="entry name" value="PLP-dependent transferases"/>
    <property type="match status" value="1"/>
</dbReference>
<dbReference type="EMBL" id="JENJ01000004">
    <property type="protein sequence ID" value="KGM98032.1"/>
    <property type="molecule type" value="Genomic_DNA"/>
</dbReference>
<protein>
    <submittedName>
        <fullName evidence="7">O-acetylhomoserine aminocarboxypropyltransferase</fullName>
        <ecNumber evidence="7">2.5.1.49</ecNumber>
    </submittedName>
</protein>
<dbReference type="GO" id="GO:0006535">
    <property type="term" value="P:cysteine biosynthetic process from serine"/>
    <property type="evidence" value="ECO:0007669"/>
    <property type="project" value="TreeGrafter"/>
</dbReference>
<dbReference type="OrthoDB" id="9780685at2"/>
<sequence length="426" mass="46445">MNNNWKKGTICIQGGYTPKSGEPRVLPIYQSTTYKYNDPDEVAALFDLKAEGHMYSRISNPTVAAFEEKIAALEGGVGALAVASGQSATTLSILNVCKSGEHVVAASTLYGGTYTLFSTTLKKFGIDVTFVDPEATEEEILKNCNENTKAIFGETIGNPGLNVLDFEKFSNVAKKIKAPFIVDNTIATPYLCNPLKLGANIVVHSATKYIDGHATTVGGVIIDGGNFDWNNGRFKEFTEADPSYHGIKYTETFGESAYIVKARVQLLRDLGVCTSPFNAFLFSLGLETLHLRMERHSDNAIKLGRFLESHDKVSWVSYPLLESHPTYKTAKKYLPNGASGILTFGVKGGIEAGKQFIRNLKLAALVVHLGDARTSVLHPASTTHRQLTEEEQLSAGVTPDLIRVSVGIEDIEDIIEDFDQALNNIK</sequence>
<proteinExistence type="inferred from homology"/>
<evidence type="ECO:0000256" key="5">
    <source>
        <dbReference type="PIRSR" id="PIRSR001434-2"/>
    </source>
</evidence>
<dbReference type="Gene3D" id="3.90.1150.10">
    <property type="entry name" value="Aspartate Aminotransferase, domain 1"/>
    <property type="match status" value="1"/>
</dbReference>
<dbReference type="GO" id="GO:0071269">
    <property type="term" value="P:L-homocysteine biosynthetic process"/>
    <property type="evidence" value="ECO:0007669"/>
    <property type="project" value="TreeGrafter"/>
</dbReference>
<dbReference type="GO" id="GO:0003961">
    <property type="term" value="F:O-acetylhomoserine aminocarboxypropyltransferase activity"/>
    <property type="evidence" value="ECO:0007669"/>
    <property type="project" value="UniProtKB-EC"/>
</dbReference>
<evidence type="ECO:0000256" key="4">
    <source>
        <dbReference type="ARBA" id="ARBA00022898"/>
    </source>
</evidence>
<evidence type="ECO:0000256" key="2">
    <source>
        <dbReference type="ARBA" id="ARBA00009077"/>
    </source>
</evidence>
<dbReference type="GO" id="GO:0005737">
    <property type="term" value="C:cytoplasm"/>
    <property type="evidence" value="ECO:0007669"/>
    <property type="project" value="TreeGrafter"/>
</dbReference>
<comment type="caution">
    <text evidence="7">The sequence shown here is derived from an EMBL/GenBank/DDBJ whole genome shotgun (WGS) entry which is preliminary data.</text>
</comment>
<evidence type="ECO:0000313" key="7">
    <source>
        <dbReference type="EMBL" id="KGM98032.1"/>
    </source>
</evidence>
<gene>
    <name evidence="7" type="ORF">Z968_01545</name>
</gene>
<dbReference type="PANTHER" id="PTHR43797:SF3">
    <property type="entry name" value="O-ACETYLHOMOSERINE SULFHYDRYLASE"/>
    <property type="match status" value="1"/>
</dbReference>
<organism evidence="7 8">
    <name type="scientific">Clostridium novyi A str. 4552</name>
    <dbReference type="NCBI Taxonomy" id="1444289"/>
    <lineage>
        <taxon>Bacteria</taxon>
        <taxon>Bacillati</taxon>
        <taxon>Bacillota</taxon>
        <taxon>Clostridia</taxon>
        <taxon>Eubacteriales</taxon>
        <taxon>Clostridiaceae</taxon>
        <taxon>Clostridium</taxon>
    </lineage>
</organism>
<dbReference type="InterPro" id="IPR006235">
    <property type="entry name" value="OAc-hSer/O-AcSer_sulfhydrylase"/>
</dbReference>